<evidence type="ECO:0000313" key="2">
    <source>
        <dbReference type="EMBL" id="OMJ89346.1"/>
    </source>
</evidence>
<dbReference type="InterPro" id="IPR016024">
    <property type="entry name" value="ARM-type_fold"/>
</dbReference>
<dbReference type="Proteomes" id="UP000187209">
    <property type="component" value="Unassembled WGS sequence"/>
</dbReference>
<dbReference type="SUPFAM" id="SSF48371">
    <property type="entry name" value="ARM repeat"/>
    <property type="match status" value="1"/>
</dbReference>
<name>A0A1R2CK71_9CILI</name>
<feature type="region of interest" description="Disordered" evidence="1">
    <location>
        <begin position="80"/>
        <end position="104"/>
    </location>
</feature>
<gene>
    <name evidence="2" type="ORF">SteCoe_8551</name>
</gene>
<evidence type="ECO:0000313" key="3">
    <source>
        <dbReference type="Proteomes" id="UP000187209"/>
    </source>
</evidence>
<dbReference type="InterPro" id="IPR011989">
    <property type="entry name" value="ARM-like"/>
</dbReference>
<sequence length="471" mass="53992">MEKDCLVHESLDEKLKKRNLEFCSIDFYKLSKKSENFTIELRKKKREILLASRRHIKSSSNSNEIQSFYTDSLPKLIHRPITHNPNPFSKPSPPQENQNELSNSKEKLNEIKHKITLKAKDEDLTSALIDLFILIKQKVFPITDVSLSDSLLDHFSLENKAISLMILDLFTELCEISPQNTSNLLSKNVLETLSHIIFQLQIIPDEFIVGVSNFLVVVTKSPEDLKTSDKEIIIKLCTDLLYLTTHDMSLITAVLAHILFNDNHCIDYFLDLSGYDYLICQYNQKNIKAYEMSQIINSLTTGDKYTISRLIENILDIISGIIFGKHVKGRLNCLSALSNVMMSSKKFGFLIIGHEVFAAVFQFLLDGNEVIRNEASCALKNFSIKSTDDDKIKALALSALCFVVKGLKDYRNTVFVCNLLTVAYHFFLLEEKYHEFLQERSELIDSISLHLYGQSPDVSAKSEYLMIRFRF</sequence>
<dbReference type="Gene3D" id="1.25.10.10">
    <property type="entry name" value="Leucine-rich Repeat Variant"/>
    <property type="match status" value="1"/>
</dbReference>
<evidence type="ECO:0000256" key="1">
    <source>
        <dbReference type="SAM" id="MobiDB-lite"/>
    </source>
</evidence>
<accession>A0A1R2CK71</accession>
<keyword evidence="3" id="KW-1185">Reference proteome</keyword>
<evidence type="ECO:0008006" key="4">
    <source>
        <dbReference type="Google" id="ProtNLM"/>
    </source>
</evidence>
<organism evidence="2 3">
    <name type="scientific">Stentor coeruleus</name>
    <dbReference type="NCBI Taxonomy" id="5963"/>
    <lineage>
        <taxon>Eukaryota</taxon>
        <taxon>Sar</taxon>
        <taxon>Alveolata</taxon>
        <taxon>Ciliophora</taxon>
        <taxon>Postciliodesmatophora</taxon>
        <taxon>Heterotrichea</taxon>
        <taxon>Heterotrichida</taxon>
        <taxon>Stentoridae</taxon>
        <taxon>Stentor</taxon>
    </lineage>
</organism>
<protein>
    <recommendedName>
        <fullName evidence="4">IBB domain-containing protein</fullName>
    </recommendedName>
</protein>
<reference evidence="2 3" key="1">
    <citation type="submission" date="2016-11" db="EMBL/GenBank/DDBJ databases">
        <title>The macronuclear genome of Stentor coeruleus: a giant cell with tiny introns.</title>
        <authorList>
            <person name="Slabodnick M."/>
            <person name="Ruby J.G."/>
            <person name="Reiff S.B."/>
            <person name="Swart E.C."/>
            <person name="Gosai S."/>
            <person name="Prabakaran S."/>
            <person name="Witkowska E."/>
            <person name="Larue G.E."/>
            <person name="Fisher S."/>
            <person name="Freeman R.M."/>
            <person name="Gunawardena J."/>
            <person name="Chu W."/>
            <person name="Stover N.A."/>
            <person name="Gregory B.D."/>
            <person name="Nowacki M."/>
            <person name="Derisi J."/>
            <person name="Roy S.W."/>
            <person name="Marshall W.F."/>
            <person name="Sood P."/>
        </authorList>
    </citation>
    <scope>NUCLEOTIDE SEQUENCE [LARGE SCALE GENOMIC DNA]</scope>
    <source>
        <strain evidence="2">WM001</strain>
    </source>
</reference>
<dbReference type="EMBL" id="MPUH01000128">
    <property type="protein sequence ID" value="OMJ89346.1"/>
    <property type="molecule type" value="Genomic_DNA"/>
</dbReference>
<comment type="caution">
    <text evidence="2">The sequence shown here is derived from an EMBL/GenBank/DDBJ whole genome shotgun (WGS) entry which is preliminary data.</text>
</comment>
<proteinExistence type="predicted"/>
<dbReference type="AlphaFoldDB" id="A0A1R2CK71"/>